<keyword evidence="1" id="KW-0285">Flavoprotein</keyword>
<dbReference type="GO" id="GO:0016491">
    <property type="term" value="F:oxidoreductase activity"/>
    <property type="evidence" value="ECO:0007669"/>
    <property type="project" value="InterPro"/>
</dbReference>
<reference evidence="5 7" key="1">
    <citation type="submission" date="2018-10" db="EMBL/GenBank/DDBJ databases">
        <title>Co-occurring genomic capacity for anaerobic methane metabolism and dissimilatory sulfite reduction discovered in the Korarchaeota.</title>
        <authorList>
            <person name="Mckay L.J."/>
            <person name="Dlakic M."/>
            <person name="Fields M.W."/>
            <person name="Delmont T.O."/>
            <person name="Eren A.M."/>
            <person name="Jay Z.J."/>
            <person name="Klingelsmith K.B."/>
            <person name="Rusch D.B."/>
            <person name="Inskeep W.P."/>
        </authorList>
    </citation>
    <scope>NUCLEOTIDE SEQUENCE [LARGE SCALE GENOMIC DNA]</scope>
    <source>
        <strain evidence="5 7">MDKW</strain>
    </source>
</reference>
<gene>
    <name evidence="5" type="ORF">D6D85_12390</name>
    <name evidence="6" type="ORF">EF810_00140</name>
</gene>
<comment type="caution">
    <text evidence="5">The sequence shown here is derived from an EMBL/GenBank/DDBJ whole genome shotgun (WGS) entry which is preliminary data.</text>
</comment>
<dbReference type="Pfam" id="PF03358">
    <property type="entry name" value="FMN_red"/>
    <property type="match status" value="1"/>
</dbReference>
<accession>A0A429GG17</accession>
<keyword evidence="7" id="KW-1185">Reference proteome</keyword>
<dbReference type="InterPro" id="IPR051796">
    <property type="entry name" value="ISF_SsuE-like"/>
</dbReference>
<dbReference type="InterPro" id="IPR029039">
    <property type="entry name" value="Flavoprotein-like_sf"/>
</dbReference>
<dbReference type="PANTHER" id="PTHR43278">
    <property type="entry name" value="NAD(P)H-DEPENDENT FMN-CONTAINING OXIDOREDUCTASE YWQN-RELATED"/>
    <property type="match status" value="1"/>
</dbReference>
<dbReference type="SUPFAM" id="SSF52218">
    <property type="entry name" value="Flavoproteins"/>
    <property type="match status" value="1"/>
</dbReference>
<reference evidence="6 8" key="2">
    <citation type="journal article" date="2019" name="Nat. Microbiol.">
        <title>Wide diversity of methane and short-chain alkane metabolisms in uncultured archaea.</title>
        <authorList>
            <person name="Borrel G."/>
            <person name="Adam P.S."/>
            <person name="McKay L.J."/>
            <person name="Chen L.X."/>
            <person name="Sierra-Garcia I.N."/>
            <person name="Sieber C.M."/>
            <person name="Letourneur Q."/>
            <person name="Ghozlane A."/>
            <person name="Andersen G.L."/>
            <person name="Li W.J."/>
            <person name="Hallam S.J."/>
            <person name="Muyzer G."/>
            <person name="de Oliveira V.M."/>
            <person name="Inskeep W.P."/>
            <person name="Banfield J.F."/>
            <person name="Gribaldo S."/>
        </authorList>
    </citation>
    <scope>NUCLEOTIDE SEQUENCE [LARGE SCALE GENOMIC DNA]</scope>
    <source>
        <strain evidence="6">NM4</strain>
    </source>
</reference>
<comment type="similarity">
    <text evidence="3">Belongs to the SsuE family. Isf subfamily.</text>
</comment>
<keyword evidence="2" id="KW-0288">FMN</keyword>
<dbReference type="Proteomes" id="UP000316217">
    <property type="component" value="Unassembled WGS sequence"/>
</dbReference>
<dbReference type="PANTHER" id="PTHR43278:SF1">
    <property type="entry name" value="IRON-SULFUR FLAVOPROTEIN MJ1083"/>
    <property type="match status" value="1"/>
</dbReference>
<dbReference type="InterPro" id="IPR005025">
    <property type="entry name" value="FMN_Rdtase-like_dom"/>
</dbReference>
<evidence type="ECO:0000256" key="3">
    <source>
        <dbReference type="ARBA" id="ARBA00038292"/>
    </source>
</evidence>
<protein>
    <submittedName>
        <fullName evidence="5">Flavodoxin family protein</fullName>
    </submittedName>
</protein>
<evidence type="ECO:0000256" key="2">
    <source>
        <dbReference type="ARBA" id="ARBA00022643"/>
    </source>
</evidence>
<dbReference type="EMBL" id="RXII01000001">
    <property type="protein sequence ID" value="RZN63745.1"/>
    <property type="molecule type" value="Genomic_DNA"/>
</dbReference>
<proteinExistence type="inferred from homology"/>
<dbReference type="EMBL" id="RCOS01000137">
    <property type="protein sequence ID" value="RSN72838.1"/>
    <property type="molecule type" value="Genomic_DNA"/>
</dbReference>
<organism evidence="5 7">
    <name type="scientific">Candidatus Methanodesulfokora washburnensis</name>
    <dbReference type="NCBI Taxonomy" id="2478471"/>
    <lineage>
        <taxon>Archaea</taxon>
        <taxon>Thermoproteota</taxon>
        <taxon>Candidatus Korarchaeia</taxon>
        <taxon>Candidatus Korarchaeia incertae sedis</taxon>
        <taxon>Candidatus Methanodesulfokora</taxon>
    </lineage>
</organism>
<evidence type="ECO:0000313" key="5">
    <source>
        <dbReference type="EMBL" id="RSN72838.1"/>
    </source>
</evidence>
<dbReference type="OrthoDB" id="9059at2157"/>
<dbReference type="Gene3D" id="3.40.50.360">
    <property type="match status" value="1"/>
</dbReference>
<evidence type="ECO:0000313" key="6">
    <source>
        <dbReference type="EMBL" id="RZN63745.1"/>
    </source>
</evidence>
<dbReference type="RefSeq" id="WP_125672273.1">
    <property type="nucleotide sequence ID" value="NZ_RCOS01000137.1"/>
</dbReference>
<name>A0A429GG17_9CREN</name>
<evidence type="ECO:0000259" key="4">
    <source>
        <dbReference type="Pfam" id="PF03358"/>
    </source>
</evidence>
<sequence length="186" mass="20148">MKILGICGSPRKGGNTEFSLHTCLNALKEKGFETEAILLAEKDVKYCNHCGDCLDKKSCPIKDDAMGIFEKMIGADGIVVASPVYYAGVTAQLKALFDRSIMIRGKLKGKVGGAIAVGQSRNGGQEFTCEQIVLWMMAHEMRVVPLRFGGTVVSSLKELDAAKKDEIGLKTCVRLAEKIAEYLTGK</sequence>
<evidence type="ECO:0000313" key="7">
    <source>
        <dbReference type="Proteomes" id="UP000277582"/>
    </source>
</evidence>
<evidence type="ECO:0000313" key="8">
    <source>
        <dbReference type="Proteomes" id="UP000316217"/>
    </source>
</evidence>
<dbReference type="Proteomes" id="UP000277582">
    <property type="component" value="Unassembled WGS sequence"/>
</dbReference>
<feature type="domain" description="NADPH-dependent FMN reductase-like" evidence="4">
    <location>
        <begin position="1"/>
        <end position="145"/>
    </location>
</feature>
<dbReference type="AlphaFoldDB" id="A0A429GG17"/>
<evidence type="ECO:0000256" key="1">
    <source>
        <dbReference type="ARBA" id="ARBA00022630"/>
    </source>
</evidence>